<dbReference type="InterPro" id="IPR027266">
    <property type="entry name" value="TrmE/GcvT-like"/>
</dbReference>
<dbReference type="RefSeq" id="WP_000070726.1">
    <property type="nucleotide sequence ID" value="NZ_CAAKHA010000028.1"/>
</dbReference>
<sequence length="347" mass="40038">MSNQINIQKEKNESYDAVRSGIGVIDLSETGRIVVKGEDHVEFLDRLVTKDIMFMEEETTLFTLLLKEDGTVIDIINLFKNEDSITVITTPHKKDTVLAWLENQKTNGIEIIDISQTHSLLGFEGPYAWRLAQQFLDFEISSLPFQSFVLNQLFGKEILLARTGVTAEYGYQLLFEKYLEPIVFETINSFKDDDINLKKVDWETLETLMLEIRHPYFEFKHLEELNIFEASLEWFIDFYKDEFYGRDSLEQQSEAGVNKRIVGFTTGIESQITVNDEIFIEEQLIGKVIELKESPVLNMRLGVALLEEPFAVSGIGFYVKNKENALYEAHTQSSPYILPKSWSIKIL</sequence>
<geneLocation type="plasmid" evidence="2">
    <name>pAM65-52-1-360K</name>
</geneLocation>
<dbReference type="GO" id="GO:0008168">
    <property type="term" value="F:methyltransferase activity"/>
    <property type="evidence" value="ECO:0007669"/>
    <property type="project" value="UniProtKB-KW"/>
</dbReference>
<dbReference type="SUPFAM" id="SSF103025">
    <property type="entry name" value="Folate-binding domain"/>
    <property type="match status" value="1"/>
</dbReference>
<dbReference type="InterPro" id="IPR028896">
    <property type="entry name" value="GcvT/YgfZ/DmdA"/>
</dbReference>
<dbReference type="GO" id="GO:0032259">
    <property type="term" value="P:methylation"/>
    <property type="evidence" value="ECO:0007669"/>
    <property type="project" value="UniProtKB-KW"/>
</dbReference>
<dbReference type="PANTHER" id="PTHR43757:SF2">
    <property type="entry name" value="AMINOMETHYLTRANSFERASE, MITOCHONDRIAL"/>
    <property type="match status" value="1"/>
</dbReference>
<evidence type="ECO:0000259" key="1">
    <source>
        <dbReference type="Pfam" id="PF01571"/>
    </source>
</evidence>
<evidence type="ECO:0000313" key="2">
    <source>
        <dbReference type="EMBL" id="APF32604.1"/>
    </source>
</evidence>
<keyword evidence="2" id="KW-0808">Transferase</keyword>
<gene>
    <name evidence="3" type="primary">gcvT_2</name>
    <name evidence="2" type="ORF">ATN07_29310</name>
    <name evidence="3" type="ORF">BTAR23_AR23_05897</name>
</gene>
<dbReference type="EMBL" id="CP013276">
    <property type="protein sequence ID" value="APF32604.1"/>
    <property type="molecule type" value="Genomic_DNA"/>
</dbReference>
<reference evidence="2" key="1">
    <citation type="journal article" date="2017" name="Res. Microbiol.">
        <title>Comparative genomics of extrachromosomal elements in Bacillus thuringiensis subsp. israelensis.</title>
        <authorList>
            <person name="Bolotin A."/>
            <person name="Gillis A."/>
            <person name="Sanchis V."/>
            <person name="Nielsen-LeRoux C."/>
            <person name="Mahillon J."/>
            <person name="Lereclus D."/>
            <person name="Sorokin A."/>
        </authorList>
    </citation>
    <scope>NUCLEOTIDE SEQUENCE</scope>
    <source>
        <strain evidence="2">AM65-52</strain>
        <plasmid evidence="2">pAM65-52-1-360K</plasmid>
    </source>
</reference>
<evidence type="ECO:0000313" key="4">
    <source>
        <dbReference type="Proteomes" id="UP000508034"/>
    </source>
</evidence>
<dbReference type="Pfam" id="PF01571">
    <property type="entry name" value="GCV_T"/>
    <property type="match status" value="1"/>
</dbReference>
<reference evidence="3 4" key="2">
    <citation type="submission" date="2019-04" db="EMBL/GenBank/DDBJ databases">
        <authorList>
            <person name="Patino-Navarrete R."/>
            <person name="Patino Navarrete R."/>
        </authorList>
    </citation>
    <scope>NUCLEOTIDE SEQUENCE [LARGE SCALE GENOMIC DNA]</scope>
    <source>
        <strain evidence="3">Bacillus thuringiensis strain AR23</strain>
    </source>
</reference>
<evidence type="ECO:0000313" key="3">
    <source>
        <dbReference type="EMBL" id="VIJ07798.1"/>
    </source>
</evidence>
<dbReference type="AlphaFoldDB" id="A0A1L2Z0K0"/>
<dbReference type="Gene3D" id="3.30.1360.120">
    <property type="entry name" value="Probable tRNA modification gtpase trme, domain 1"/>
    <property type="match status" value="1"/>
</dbReference>
<protein>
    <submittedName>
        <fullName evidence="2">Aminomethyltransferase</fullName>
    </submittedName>
</protein>
<feature type="domain" description="GCVT N-terminal" evidence="1">
    <location>
        <begin position="11"/>
        <end position="240"/>
    </location>
</feature>
<keyword evidence="2" id="KW-0614">Plasmid</keyword>
<proteinExistence type="predicted"/>
<accession>A0A1L2Z0K0</accession>
<name>A0A1L2Z0K0_BACTI</name>
<keyword evidence="2" id="KW-0489">Methyltransferase</keyword>
<dbReference type="InterPro" id="IPR006222">
    <property type="entry name" value="GCVT_N"/>
</dbReference>
<dbReference type="PIRSF" id="PIRSF006487">
    <property type="entry name" value="GcvT"/>
    <property type="match status" value="1"/>
</dbReference>
<dbReference type="PANTHER" id="PTHR43757">
    <property type="entry name" value="AMINOMETHYLTRANSFERASE"/>
    <property type="match status" value="1"/>
</dbReference>
<dbReference type="Proteomes" id="UP000508034">
    <property type="component" value="Unassembled WGS sequence"/>
</dbReference>
<organism evidence="2">
    <name type="scientific">Bacillus thuringiensis subsp. israelensis</name>
    <dbReference type="NCBI Taxonomy" id="1430"/>
    <lineage>
        <taxon>Bacteria</taxon>
        <taxon>Bacillati</taxon>
        <taxon>Bacillota</taxon>
        <taxon>Bacilli</taxon>
        <taxon>Bacillales</taxon>
        <taxon>Bacillaceae</taxon>
        <taxon>Bacillus</taxon>
        <taxon>Bacillus cereus group</taxon>
    </lineage>
</organism>
<dbReference type="EMBL" id="CAAKHA010000028">
    <property type="protein sequence ID" value="VIJ07798.1"/>
    <property type="molecule type" value="Genomic_DNA"/>
</dbReference>